<feature type="domain" description="Integrase catalytic" evidence="2">
    <location>
        <begin position="247"/>
        <end position="454"/>
    </location>
</feature>
<dbReference type="SUPFAM" id="SSF53098">
    <property type="entry name" value="Ribonuclease H-like"/>
    <property type="match status" value="1"/>
</dbReference>
<reference evidence="3 4" key="1">
    <citation type="submission" date="2020-08" db="EMBL/GenBank/DDBJ databases">
        <title>Novel species isolated from subtropical streams in China.</title>
        <authorList>
            <person name="Lu H."/>
        </authorList>
    </citation>
    <scope>NUCLEOTIDE SEQUENCE [LARGE SCALE GENOMIC DNA]</scope>
    <source>
        <strain evidence="3 4">KACC 16656</strain>
    </source>
</reference>
<evidence type="ECO:0000259" key="2">
    <source>
        <dbReference type="PROSITE" id="PS50994"/>
    </source>
</evidence>
<dbReference type="InterPro" id="IPR012337">
    <property type="entry name" value="RNaseH-like_sf"/>
</dbReference>
<protein>
    <submittedName>
        <fullName evidence="3">Transposase</fullName>
    </submittedName>
</protein>
<dbReference type="InterPro" id="IPR036397">
    <property type="entry name" value="RNaseH_sf"/>
</dbReference>
<keyword evidence="4" id="KW-1185">Reference proteome</keyword>
<dbReference type="EMBL" id="JACOFW010000051">
    <property type="protein sequence ID" value="MBC3809698.1"/>
    <property type="molecule type" value="Genomic_DNA"/>
</dbReference>
<proteinExistence type="predicted"/>
<accession>A0ABR6XAH1</accession>
<dbReference type="InterPro" id="IPR001584">
    <property type="entry name" value="Integrase_cat-core"/>
</dbReference>
<dbReference type="PROSITE" id="PS50994">
    <property type="entry name" value="INTEGRASE"/>
    <property type="match status" value="1"/>
</dbReference>
<organism evidence="3 4">
    <name type="scientific">Undibacterium seohonense</name>
    <dbReference type="NCBI Taxonomy" id="1344950"/>
    <lineage>
        <taxon>Bacteria</taxon>
        <taxon>Pseudomonadati</taxon>
        <taxon>Pseudomonadota</taxon>
        <taxon>Betaproteobacteria</taxon>
        <taxon>Burkholderiales</taxon>
        <taxon>Oxalobacteraceae</taxon>
        <taxon>Undibacterium</taxon>
    </lineage>
</organism>
<evidence type="ECO:0000313" key="4">
    <source>
        <dbReference type="Proteomes" id="UP000648257"/>
    </source>
</evidence>
<name>A0ABR6XAH1_9BURK</name>
<comment type="caution">
    <text evidence="3">The sequence shown here is derived from an EMBL/GenBank/DDBJ whole genome shotgun (WGS) entry which is preliminary data.</text>
</comment>
<evidence type="ECO:0000256" key="1">
    <source>
        <dbReference type="SAM" id="MobiDB-lite"/>
    </source>
</evidence>
<dbReference type="RefSeq" id="WP_186924755.1">
    <property type="nucleotide sequence ID" value="NZ_JACOFW010000051.1"/>
</dbReference>
<dbReference type="Proteomes" id="UP000648257">
    <property type="component" value="Unassembled WGS sequence"/>
</dbReference>
<feature type="region of interest" description="Disordered" evidence="1">
    <location>
        <begin position="595"/>
        <end position="635"/>
    </location>
</feature>
<feature type="compositionally biased region" description="Low complexity" evidence="1">
    <location>
        <begin position="611"/>
        <end position="626"/>
    </location>
</feature>
<evidence type="ECO:0000313" key="3">
    <source>
        <dbReference type="EMBL" id="MBC3809698.1"/>
    </source>
</evidence>
<sequence length="662" mass="74355">MNRRNPAFQHIDLDVWPSVDSGALSPDKAAFFKRRRQAIDAYVSGASLRNIEEETGINSRQLYRTLNRCLLPAEDGRMYGYRALIKYDRVVTYSRQERISETHLQSKTGLAGAFTLLMESYPALHQWLSQKIKRYAIRIVQVHTEGTLKIRLKGIKNLHTSFIIQCRGAGITADEYPFNTEHLGIRSLTNFVKRDLLTHYEQAAHAAGAKNLKGLPQPQAATQKAATYPYQVVEFDGHRLDVRLKIVIQDPLGLEQEFEIERIWLLVIIDVCTRAVLGYHLVLSREYSRYDVIKTIEKAISPHIPRTFTLNGVSYGAAGGFPSGKLPELGYAIWERIRLDNAKANLSNETITALCEFIGCTVDAGPPHQPDDRPYIERFFGTIASTLSSRMPGYTGSSPTDVRRALGDVKGNIRLFVSLSDMEELMEASIALYNATPHAGLNGKSPLEAMTYFIRAKSQLLLWLPEPKRKTMCLMQTPHRCRVRGYLPQGTRGHITLFQVRYTNQVLAASGTLLGKDLRIYYNSDDLRTVRAFLHDGTEIGVLKAQGAWGEIVHDLKLRREIMKMRGKKKLGFSISQEFIDQFVDAKKTKAKRSRRAASDLERTLRTLAGAPTTKASSAKSKNSSPRVPSTDEIEVGEIVTSSEKKVEPQHLTIGFGFTSAL</sequence>
<gene>
    <name evidence="3" type="ORF">H8K52_20385</name>
</gene>
<dbReference type="Gene3D" id="3.30.420.10">
    <property type="entry name" value="Ribonuclease H-like superfamily/Ribonuclease H"/>
    <property type="match status" value="1"/>
</dbReference>